<protein>
    <submittedName>
        <fullName evidence="4">DUF664 domain-containing protein</fullName>
    </submittedName>
</protein>
<feature type="binding site" evidence="3">
    <location>
        <position position="130"/>
    </location>
    <ligand>
        <name>a divalent metal cation</name>
        <dbReference type="ChEBI" id="CHEBI:60240"/>
    </ligand>
</feature>
<dbReference type="SUPFAM" id="SSF109854">
    <property type="entry name" value="DinB/YfiT-like putative metalloenzymes"/>
    <property type="match status" value="1"/>
</dbReference>
<dbReference type="EMBL" id="RXPE01000013">
    <property type="protein sequence ID" value="RTR26853.1"/>
    <property type="molecule type" value="Genomic_DNA"/>
</dbReference>
<feature type="binding site" evidence="3">
    <location>
        <position position="49"/>
    </location>
    <ligand>
        <name>a divalent metal cation</name>
        <dbReference type="ChEBI" id="CHEBI:60240"/>
    </ligand>
</feature>
<name>A0A431VUI1_9DEIO</name>
<dbReference type="InterPro" id="IPR007837">
    <property type="entry name" value="DinB"/>
</dbReference>
<evidence type="ECO:0000256" key="1">
    <source>
        <dbReference type="ARBA" id="ARBA00008635"/>
    </source>
</evidence>
<gene>
    <name evidence="4" type="ORF">EJ104_07605</name>
</gene>
<keyword evidence="2 3" id="KW-0479">Metal-binding</keyword>
<dbReference type="GO" id="GO:0046872">
    <property type="term" value="F:metal ion binding"/>
    <property type="evidence" value="ECO:0007669"/>
    <property type="project" value="UniProtKB-KW"/>
</dbReference>
<evidence type="ECO:0000313" key="4">
    <source>
        <dbReference type="EMBL" id="RTR26853.1"/>
    </source>
</evidence>
<sequence length="164" mass="18679">MNEDQKQVYRMVQGSRERVFRWLESLPPGVLTQQHPDFAYGSLRNIHAHVADCYCNWLSRGGVALAARTASAAEELPDVTALRSAFAEVDRLMEQAFGEFTDLDTPLEIMWRCQPLKVTCRWLLMHPLTHEFHHKGQMLALGRVLGHPYPPGPDTDLLLPFETP</sequence>
<dbReference type="OrthoDB" id="118635at2"/>
<proteinExistence type="inferred from homology"/>
<feature type="binding site" evidence="3">
    <location>
        <position position="134"/>
    </location>
    <ligand>
        <name>a divalent metal cation</name>
        <dbReference type="ChEBI" id="CHEBI:60240"/>
    </ligand>
</feature>
<evidence type="ECO:0000256" key="3">
    <source>
        <dbReference type="PIRSR" id="PIRSR607837-1"/>
    </source>
</evidence>
<reference evidence="4 5" key="1">
    <citation type="submission" date="2018-12" db="EMBL/GenBank/DDBJ databases">
        <title>Deinococcus radiophilus ATCC 27603 genome sequencing and assembly.</title>
        <authorList>
            <person name="Maclea K.S."/>
            <person name="Maynard C.R."/>
        </authorList>
    </citation>
    <scope>NUCLEOTIDE SEQUENCE [LARGE SCALE GENOMIC DNA]</scope>
    <source>
        <strain evidence="4 5">ATCC 27603</strain>
    </source>
</reference>
<dbReference type="PANTHER" id="PTHR37302:SF3">
    <property type="entry name" value="DAMAGE-INDUCIBLE PROTEIN DINB"/>
    <property type="match status" value="1"/>
</dbReference>
<dbReference type="Proteomes" id="UP000277766">
    <property type="component" value="Unassembled WGS sequence"/>
</dbReference>
<evidence type="ECO:0000256" key="2">
    <source>
        <dbReference type="ARBA" id="ARBA00022723"/>
    </source>
</evidence>
<evidence type="ECO:0000313" key="5">
    <source>
        <dbReference type="Proteomes" id="UP000277766"/>
    </source>
</evidence>
<dbReference type="Pfam" id="PF05163">
    <property type="entry name" value="DinB"/>
    <property type="match status" value="1"/>
</dbReference>
<dbReference type="PANTHER" id="PTHR37302">
    <property type="entry name" value="SLR1116 PROTEIN"/>
    <property type="match status" value="1"/>
</dbReference>
<organism evidence="4 5">
    <name type="scientific">Deinococcus radiophilus</name>
    <dbReference type="NCBI Taxonomy" id="32062"/>
    <lineage>
        <taxon>Bacteria</taxon>
        <taxon>Thermotogati</taxon>
        <taxon>Deinococcota</taxon>
        <taxon>Deinococci</taxon>
        <taxon>Deinococcales</taxon>
        <taxon>Deinococcaceae</taxon>
        <taxon>Deinococcus</taxon>
    </lineage>
</organism>
<dbReference type="AlphaFoldDB" id="A0A431VUI1"/>
<comment type="similarity">
    <text evidence="1">Belongs to the DinB family.</text>
</comment>
<dbReference type="Gene3D" id="1.20.120.450">
    <property type="entry name" value="dinb family like domain"/>
    <property type="match status" value="1"/>
</dbReference>
<dbReference type="RefSeq" id="WP_126352154.1">
    <property type="nucleotide sequence ID" value="NZ_CP086382.1"/>
</dbReference>
<comment type="caution">
    <text evidence="4">The sequence shown here is derived from an EMBL/GenBank/DDBJ whole genome shotgun (WGS) entry which is preliminary data.</text>
</comment>
<dbReference type="InterPro" id="IPR034660">
    <property type="entry name" value="DinB/YfiT-like"/>
</dbReference>
<keyword evidence="5" id="KW-1185">Reference proteome</keyword>
<accession>A0A431VUI1</accession>